<dbReference type="GO" id="GO:0005975">
    <property type="term" value="P:carbohydrate metabolic process"/>
    <property type="evidence" value="ECO:0007669"/>
    <property type="project" value="InterPro"/>
</dbReference>
<feature type="domain" description="Glycosyl hydrolase family 95 N-terminal" evidence="1">
    <location>
        <begin position="3"/>
        <end position="251"/>
    </location>
</feature>
<dbReference type="EMBL" id="JAPDHZ010000003">
    <property type="protein sequence ID" value="MDG0791538.1"/>
    <property type="molecule type" value="Genomic_DNA"/>
</dbReference>
<dbReference type="FunFam" id="1.50.10.10:FF:000028">
    <property type="entry name" value="Alpha-L-fucosidase 2"/>
    <property type="match status" value="1"/>
</dbReference>
<dbReference type="PANTHER" id="PTHR31084">
    <property type="entry name" value="ALPHA-L-FUCOSIDASE 2"/>
    <property type="match status" value="1"/>
</dbReference>
<evidence type="ECO:0000313" key="4">
    <source>
        <dbReference type="EMBL" id="MDG0791538.1"/>
    </source>
</evidence>
<evidence type="ECO:0000259" key="1">
    <source>
        <dbReference type="Pfam" id="PF14498"/>
    </source>
</evidence>
<gene>
    <name evidence="4" type="ORF">OMP38_12150</name>
</gene>
<dbReference type="InterPro" id="IPR027414">
    <property type="entry name" value="GH95_N_dom"/>
</dbReference>
<reference evidence="4 5" key="1">
    <citation type="submission" date="2022-10" db="EMBL/GenBank/DDBJ databases">
        <title>Comparative genomic analysis of Cohnella hashimotonis sp. nov., isolated from the International Space Station.</title>
        <authorList>
            <person name="Simpson A."/>
            <person name="Venkateswaran K."/>
        </authorList>
    </citation>
    <scope>NUCLEOTIDE SEQUENCE [LARGE SCALE GENOMIC DNA]</scope>
    <source>
        <strain evidence="4 5">DSM 18997</strain>
    </source>
</reference>
<comment type="caution">
    <text evidence="4">The sequence shown here is derived from an EMBL/GenBank/DDBJ whole genome shotgun (WGS) entry which is preliminary data.</text>
</comment>
<dbReference type="Gene3D" id="2.60.40.1180">
    <property type="entry name" value="Golgi alpha-mannosidase II"/>
    <property type="match status" value="1"/>
</dbReference>
<sequence>MELYYKQPARVWTEALPVGNGRLGAMIFGGVETERLLLNEETLWSGPPGDWHNPNAQAALQDVRQAIEEGRYADADIRAKDMMGPYTQSYLPFGELILQFEHGDLAHNYRRSLSLDEGIGAIEYRIGDTSYRREVFASHPDQAIVVRIEASTPGALSLRAGLGSPLRSRVEAADGQLALIGQAPEHVTPNYYDKDEPLRYGSPDTSAAMRFVGRLAVRQEGGTRSLAPDGVRVYGADSVTLAFTAATTFRDAGSLPDRDIRDVSVEAAARAAAALARSDRELRERHVADHARLFGRVALTLRGEEGDAAKALPTDERLALARSGDKDSTLVELLFQYGRYLMIASSREGTLPANLQGIWNAETRPPWSSNWTLNINAEMNYWPAETANLAECHEPLLRLIGTLARNGAETARRHYGARGWVAHHNTDIWGQTAPVGDYGLDGDAVWAIWPMGGVWLCQHLWEHYAFGGDETYLRDIAYPTMKAAAEFCLDWLLENEAGRLATSPSTSPEHKFRTDEGLAGMSVASTMDLSLIWDLFTNIAEASAILGADAAFRHTVLQARERLLPLQIGRGGRLQEWSQDFEDEDLHHRHVSHLFGVYPGRQLTERRTPELNAAARRSLEIRGDDGTGWSLGWKIALWARLRDGNRAFGLISRMLRPVDGSEPENYHHGGVYANLLCAHPPFQIDGNFAATAGIAEMLLQSHQDFIEFLPALPDAWPSGSAFGLRARGGFEVDFSWTDGKLDTAEIHPSLPGECAIRLPAGKSLASDEGMIQTQPDRDGIVRFPVVPGARYRVL</sequence>
<dbReference type="AlphaFoldDB" id="A0A9X4QMA7"/>
<feature type="domain" description="Alpha fucosidase A-like C-terminal" evidence="2">
    <location>
        <begin position="700"/>
        <end position="793"/>
    </location>
</feature>
<proteinExistence type="predicted"/>
<accession>A0A9X4QMA7</accession>
<dbReference type="Proteomes" id="UP001153387">
    <property type="component" value="Unassembled WGS sequence"/>
</dbReference>
<dbReference type="PIRSF" id="PIRSF007663">
    <property type="entry name" value="UCP007663"/>
    <property type="match status" value="1"/>
</dbReference>
<dbReference type="InterPro" id="IPR013780">
    <property type="entry name" value="Glyco_hydro_b"/>
</dbReference>
<dbReference type="RefSeq" id="WP_277565413.1">
    <property type="nucleotide sequence ID" value="NZ_JAPDHZ010000003.1"/>
</dbReference>
<evidence type="ECO:0000259" key="2">
    <source>
        <dbReference type="Pfam" id="PF21307"/>
    </source>
</evidence>
<feature type="domain" description="Glycosyl hydrolase family 95 catalytic" evidence="3">
    <location>
        <begin position="280"/>
        <end position="698"/>
    </location>
</feature>
<dbReference type="InterPro" id="IPR054363">
    <property type="entry name" value="GH95_cat"/>
</dbReference>
<organism evidence="4 5">
    <name type="scientific">Cohnella ginsengisoli</name>
    <dbReference type="NCBI Taxonomy" id="425004"/>
    <lineage>
        <taxon>Bacteria</taxon>
        <taxon>Bacillati</taxon>
        <taxon>Bacillota</taxon>
        <taxon>Bacilli</taxon>
        <taxon>Bacillales</taxon>
        <taxon>Paenibacillaceae</taxon>
        <taxon>Cohnella</taxon>
    </lineage>
</organism>
<protein>
    <submittedName>
        <fullName evidence="4">Glycoside hydrolase family 95 protein</fullName>
    </submittedName>
</protein>
<evidence type="ECO:0000313" key="5">
    <source>
        <dbReference type="Proteomes" id="UP001153387"/>
    </source>
</evidence>
<dbReference type="Pfam" id="PF21307">
    <property type="entry name" value="Glyco_hydro_95_C"/>
    <property type="match status" value="1"/>
</dbReference>
<dbReference type="GO" id="GO:0004560">
    <property type="term" value="F:alpha-L-fucosidase activity"/>
    <property type="evidence" value="ECO:0007669"/>
    <property type="project" value="InterPro"/>
</dbReference>
<dbReference type="SUPFAM" id="SSF48208">
    <property type="entry name" value="Six-hairpin glycosidases"/>
    <property type="match status" value="1"/>
</dbReference>
<dbReference type="Pfam" id="PF14498">
    <property type="entry name" value="Glyco_hyd_65N_2"/>
    <property type="match status" value="1"/>
</dbReference>
<keyword evidence="5" id="KW-1185">Reference proteome</keyword>
<dbReference type="InterPro" id="IPR049053">
    <property type="entry name" value="AFCA-like_C"/>
</dbReference>
<keyword evidence="4" id="KW-0378">Hydrolase</keyword>
<dbReference type="PANTHER" id="PTHR31084:SF0">
    <property type="entry name" value="ALPHA-L-FUCOSIDASE 2"/>
    <property type="match status" value="1"/>
</dbReference>
<dbReference type="Pfam" id="PF22124">
    <property type="entry name" value="Glyco_hydro_95_cat"/>
    <property type="match status" value="1"/>
</dbReference>
<dbReference type="Gene3D" id="2.70.98.50">
    <property type="entry name" value="putative glycoside hydrolase family protein from bacillus halodurans"/>
    <property type="match status" value="1"/>
</dbReference>
<evidence type="ECO:0000259" key="3">
    <source>
        <dbReference type="Pfam" id="PF22124"/>
    </source>
</evidence>
<dbReference type="InterPro" id="IPR008928">
    <property type="entry name" value="6-hairpin_glycosidase_sf"/>
</dbReference>
<name>A0A9X4QMA7_9BACL</name>
<dbReference type="InterPro" id="IPR016518">
    <property type="entry name" value="Alpha-L-fucosidase"/>
</dbReference>